<dbReference type="GO" id="GO:0016787">
    <property type="term" value="F:hydrolase activity"/>
    <property type="evidence" value="ECO:0007669"/>
    <property type="project" value="UniProtKB-KW"/>
</dbReference>
<evidence type="ECO:0000259" key="2">
    <source>
        <dbReference type="Pfam" id="PF07859"/>
    </source>
</evidence>
<organism evidence="3 4">
    <name type="scientific">Nocardioides szechwanensis</name>
    <dbReference type="NCBI Taxonomy" id="1005944"/>
    <lineage>
        <taxon>Bacteria</taxon>
        <taxon>Bacillati</taxon>
        <taxon>Actinomycetota</taxon>
        <taxon>Actinomycetes</taxon>
        <taxon>Propionibacteriales</taxon>
        <taxon>Nocardioidaceae</taxon>
        <taxon>Nocardioides</taxon>
    </lineage>
</organism>
<gene>
    <name evidence="3" type="ORF">SAMN05192576_2336</name>
</gene>
<dbReference type="EMBL" id="FNIC01000003">
    <property type="protein sequence ID" value="SDN53456.1"/>
    <property type="molecule type" value="Genomic_DNA"/>
</dbReference>
<evidence type="ECO:0000313" key="4">
    <source>
        <dbReference type="Proteomes" id="UP000199004"/>
    </source>
</evidence>
<dbReference type="Gene3D" id="3.40.50.1820">
    <property type="entry name" value="alpha/beta hydrolase"/>
    <property type="match status" value="1"/>
</dbReference>
<evidence type="ECO:0000256" key="1">
    <source>
        <dbReference type="ARBA" id="ARBA00022801"/>
    </source>
</evidence>
<sequence>MASLRHQVLAWTIPKLRGSCELTDVAEERARIEVWHATLDRTLPTGRVRGFDRDFTVTTETLAGADGDFPSYTITPRGYEPELTLYYLHGGAFMAPIDHFQVLWVTRLAKALRARVVVPDYPLTPEHTVHASHAAVADAAARWAGAGPTVLVGDSAGGGYALAVAQTLRDRGGPQATRLLLVSPWVDLSTSTKAETEALDKVDRWLFIGKLRAYAEWWAGSAEALTQHEASPALAPLEGLPPALMFCGTRDLLVPGCRLLQRRAQEAGWDLTYVEEPDLIHVYPILPVIPEARVAWRQTLEWLR</sequence>
<dbReference type="InterPro" id="IPR050300">
    <property type="entry name" value="GDXG_lipolytic_enzyme"/>
</dbReference>
<dbReference type="SUPFAM" id="SSF53474">
    <property type="entry name" value="alpha/beta-Hydrolases"/>
    <property type="match status" value="1"/>
</dbReference>
<dbReference type="Proteomes" id="UP000199004">
    <property type="component" value="Unassembled WGS sequence"/>
</dbReference>
<name>A0A1H0C6I5_9ACTN</name>
<dbReference type="Pfam" id="PF07859">
    <property type="entry name" value="Abhydrolase_3"/>
    <property type="match status" value="1"/>
</dbReference>
<dbReference type="RefSeq" id="WP_170254246.1">
    <property type="nucleotide sequence ID" value="NZ_BKAE01000006.1"/>
</dbReference>
<dbReference type="PANTHER" id="PTHR48081">
    <property type="entry name" value="AB HYDROLASE SUPERFAMILY PROTEIN C4A8.06C"/>
    <property type="match status" value="1"/>
</dbReference>
<dbReference type="STRING" id="1005944.SAMN05192576_2336"/>
<keyword evidence="4" id="KW-1185">Reference proteome</keyword>
<dbReference type="PANTHER" id="PTHR48081:SF8">
    <property type="entry name" value="ALPHA_BETA HYDROLASE FOLD-3 DOMAIN-CONTAINING PROTEIN-RELATED"/>
    <property type="match status" value="1"/>
</dbReference>
<reference evidence="3 4" key="1">
    <citation type="submission" date="2016-10" db="EMBL/GenBank/DDBJ databases">
        <authorList>
            <person name="de Groot N.N."/>
        </authorList>
    </citation>
    <scope>NUCLEOTIDE SEQUENCE [LARGE SCALE GENOMIC DNA]</scope>
    <source>
        <strain evidence="3 4">CGMCC 1.11147</strain>
    </source>
</reference>
<dbReference type="InterPro" id="IPR013094">
    <property type="entry name" value="AB_hydrolase_3"/>
</dbReference>
<evidence type="ECO:0000313" key="3">
    <source>
        <dbReference type="EMBL" id="SDN53456.1"/>
    </source>
</evidence>
<feature type="domain" description="Alpha/beta hydrolase fold-3" evidence="2">
    <location>
        <begin position="86"/>
        <end position="283"/>
    </location>
</feature>
<protein>
    <submittedName>
        <fullName evidence="3">Acetyl esterase/lipase</fullName>
    </submittedName>
</protein>
<dbReference type="InterPro" id="IPR029058">
    <property type="entry name" value="AB_hydrolase_fold"/>
</dbReference>
<keyword evidence="1" id="KW-0378">Hydrolase</keyword>
<proteinExistence type="predicted"/>
<dbReference type="AlphaFoldDB" id="A0A1H0C6I5"/>
<accession>A0A1H0C6I5</accession>